<gene>
    <name evidence="6" type="ORF">CEE37_03685</name>
</gene>
<dbReference type="PROSITE" id="PS00599">
    <property type="entry name" value="AA_TRANSFER_CLASS_2"/>
    <property type="match status" value="1"/>
</dbReference>
<name>A0A532V3F2_UNCL8</name>
<comment type="caution">
    <text evidence="6">The sequence shown here is derived from an EMBL/GenBank/DDBJ whole genome shotgun (WGS) entry which is preliminary data.</text>
</comment>
<dbReference type="Pfam" id="PF00155">
    <property type="entry name" value="Aminotran_1_2"/>
    <property type="match status" value="1"/>
</dbReference>
<dbReference type="Gene3D" id="3.90.1150.10">
    <property type="entry name" value="Aspartate Aminotransferase, domain 1"/>
    <property type="match status" value="1"/>
</dbReference>
<feature type="domain" description="Aminotransferase class I/classII large" evidence="5">
    <location>
        <begin position="42"/>
        <end position="383"/>
    </location>
</feature>
<evidence type="ECO:0000256" key="3">
    <source>
        <dbReference type="ARBA" id="ARBA00022898"/>
    </source>
</evidence>
<comment type="similarity">
    <text evidence="4">Belongs to the class-II pyridoxal-phosphate-dependent aminotransferase family.</text>
</comment>
<accession>A0A532V3F2</accession>
<dbReference type="InterPro" id="IPR001917">
    <property type="entry name" value="Aminotrans_II_pyridoxalP_BS"/>
</dbReference>
<proteinExistence type="inferred from homology"/>
<dbReference type="CDD" id="cd06454">
    <property type="entry name" value="KBL_like"/>
    <property type="match status" value="1"/>
</dbReference>
<dbReference type="GO" id="GO:0016740">
    <property type="term" value="F:transferase activity"/>
    <property type="evidence" value="ECO:0007669"/>
    <property type="project" value="UniProtKB-KW"/>
</dbReference>
<dbReference type="InterPro" id="IPR015421">
    <property type="entry name" value="PyrdxlP-dep_Trfase_major"/>
</dbReference>
<dbReference type="InterPro" id="IPR015424">
    <property type="entry name" value="PyrdxlP-dep_Trfase"/>
</dbReference>
<dbReference type="GO" id="GO:0030170">
    <property type="term" value="F:pyridoxal phosphate binding"/>
    <property type="evidence" value="ECO:0007669"/>
    <property type="project" value="InterPro"/>
</dbReference>
<dbReference type="SUPFAM" id="SSF53383">
    <property type="entry name" value="PLP-dependent transferases"/>
    <property type="match status" value="1"/>
</dbReference>
<comment type="cofactor">
    <cofactor evidence="1 4">
        <name>pyridoxal 5'-phosphate</name>
        <dbReference type="ChEBI" id="CHEBI:597326"/>
    </cofactor>
</comment>
<evidence type="ECO:0000313" key="6">
    <source>
        <dbReference type="EMBL" id="TKJ41679.1"/>
    </source>
</evidence>
<reference evidence="6 7" key="1">
    <citation type="submission" date="2017-06" db="EMBL/GenBank/DDBJ databases">
        <title>Novel microbial phyla capable of carbon fixation and sulfur reduction in deep-sea sediments.</title>
        <authorList>
            <person name="Huang J."/>
            <person name="Baker B."/>
            <person name="Wang Y."/>
        </authorList>
    </citation>
    <scope>NUCLEOTIDE SEQUENCE [LARGE SCALE GENOMIC DNA]</scope>
    <source>
        <strain evidence="6">B3_LCP</strain>
    </source>
</reference>
<protein>
    <submittedName>
        <fullName evidence="6">8-amino-7-oxononanoate synthase</fullName>
    </submittedName>
</protein>
<dbReference type="InterPro" id="IPR004839">
    <property type="entry name" value="Aminotransferase_I/II_large"/>
</dbReference>
<dbReference type="PANTHER" id="PTHR13693">
    <property type="entry name" value="CLASS II AMINOTRANSFERASE/8-AMINO-7-OXONONANOATE SYNTHASE"/>
    <property type="match status" value="1"/>
</dbReference>
<dbReference type="PANTHER" id="PTHR13693:SF3">
    <property type="entry name" value="LD36009P"/>
    <property type="match status" value="1"/>
</dbReference>
<organism evidence="6 7">
    <name type="scientific">candidate division LCP-89 bacterium B3_LCP</name>
    <dbReference type="NCBI Taxonomy" id="2012998"/>
    <lineage>
        <taxon>Bacteria</taxon>
        <taxon>Pseudomonadati</taxon>
        <taxon>Bacteria division LCP-89</taxon>
    </lineage>
</organism>
<dbReference type="AlphaFoldDB" id="A0A532V3F2"/>
<evidence type="ECO:0000256" key="1">
    <source>
        <dbReference type="ARBA" id="ARBA00001933"/>
    </source>
</evidence>
<evidence type="ECO:0000259" key="5">
    <source>
        <dbReference type="Pfam" id="PF00155"/>
    </source>
</evidence>
<evidence type="ECO:0000256" key="4">
    <source>
        <dbReference type="RuleBase" id="RU003693"/>
    </source>
</evidence>
<sequence length="394" mass="43358">MRIRDRARAFTAAREVMALGYYPYFRPIESDQDTVVHLDGKEVLMLGSNNYLGLTNHPEVKEAAMQAIRDFGTGCAGSRFLNGTLVIHIELEEKLAEFLNKEAVLLFSTGFQVNQGVISTLIGKDSVVFSDKLDHASIIDGCRLAFGRSLKYNHNDMTDLERVLKSVNEAKSRLIVVDGVFSMEGDIAKLPEIVRLAEEYDTEVMVDDAHSLGVLGPNGDGTAAHFGLNDRVALIMGTFSKSLASVGGFIASDEDTIHYLKHHSRALIFSASPPPASVASVLKALEIVQREPERRQKLWDNTHRLVAGLKESGFDLGPSETPIIPVIVGDNLKVFIFCKRLQEEGIFVNPVVSPAVQPGNQLIRISLMSTHSFDQVDFALEKLTLVGKELELIP</sequence>
<evidence type="ECO:0000256" key="2">
    <source>
        <dbReference type="ARBA" id="ARBA00022679"/>
    </source>
</evidence>
<dbReference type="Proteomes" id="UP000319619">
    <property type="component" value="Unassembled WGS sequence"/>
</dbReference>
<keyword evidence="3 4" id="KW-0663">Pyridoxal phosphate</keyword>
<dbReference type="EMBL" id="NJBN01000002">
    <property type="protein sequence ID" value="TKJ41679.1"/>
    <property type="molecule type" value="Genomic_DNA"/>
</dbReference>
<keyword evidence="2" id="KW-0808">Transferase</keyword>
<dbReference type="Gene3D" id="3.40.640.10">
    <property type="entry name" value="Type I PLP-dependent aspartate aminotransferase-like (Major domain)"/>
    <property type="match status" value="1"/>
</dbReference>
<dbReference type="InterPro" id="IPR050087">
    <property type="entry name" value="AON_synthase_class-II"/>
</dbReference>
<dbReference type="InterPro" id="IPR015422">
    <property type="entry name" value="PyrdxlP-dep_Trfase_small"/>
</dbReference>
<evidence type="ECO:0000313" key="7">
    <source>
        <dbReference type="Proteomes" id="UP000319619"/>
    </source>
</evidence>